<keyword evidence="5" id="KW-1185">Reference proteome</keyword>
<dbReference type="InterPro" id="IPR000182">
    <property type="entry name" value="GNAT_dom"/>
</dbReference>
<sequence length="162" mass="17652">MSRLHIRPARPEDVDLILALIGELADYEKLGDQAVATPAQLTEHLFGPRPYAEVLIGEVDGEAAGFALFFHNFSTFLGKPGLYLEDLYVRPAARGAGLGKALLTRLAALALERGCGRLEWGVLDWNEPAIGFYQRLGATPMDEWTPYRLTGAALQALAEKSA</sequence>
<dbReference type="SUPFAM" id="SSF55729">
    <property type="entry name" value="Acyl-CoA N-acyltransferases (Nat)"/>
    <property type="match status" value="1"/>
</dbReference>
<dbReference type="EC" id="2.3.1.-" evidence="4"/>
<dbReference type="GO" id="GO:0016746">
    <property type="term" value="F:acyltransferase activity"/>
    <property type="evidence" value="ECO:0007669"/>
    <property type="project" value="UniProtKB-KW"/>
</dbReference>
<dbReference type="Proteomes" id="UP001059672">
    <property type="component" value="Chromosome"/>
</dbReference>
<keyword evidence="1 4" id="KW-0808">Transferase</keyword>
<evidence type="ECO:0000313" key="5">
    <source>
        <dbReference type="Proteomes" id="UP001059672"/>
    </source>
</evidence>
<feature type="domain" description="N-acetyltransferase" evidence="3">
    <location>
        <begin position="4"/>
        <end position="159"/>
    </location>
</feature>
<dbReference type="CDD" id="cd04301">
    <property type="entry name" value="NAT_SF"/>
    <property type="match status" value="1"/>
</dbReference>
<evidence type="ECO:0000256" key="2">
    <source>
        <dbReference type="ARBA" id="ARBA00023315"/>
    </source>
</evidence>
<keyword evidence="2 4" id="KW-0012">Acyltransferase</keyword>
<dbReference type="Pfam" id="PF00583">
    <property type="entry name" value="Acetyltransf_1"/>
    <property type="match status" value="1"/>
</dbReference>
<evidence type="ECO:0000256" key="1">
    <source>
        <dbReference type="ARBA" id="ARBA00022679"/>
    </source>
</evidence>
<dbReference type="PROSITE" id="PS51186">
    <property type="entry name" value="GNAT"/>
    <property type="match status" value="1"/>
</dbReference>
<dbReference type="InterPro" id="IPR051016">
    <property type="entry name" value="Diverse_Substrate_AcTransf"/>
</dbReference>
<evidence type="ECO:0000313" key="4">
    <source>
        <dbReference type="EMBL" id="UTW07350.1"/>
    </source>
</evidence>
<proteinExistence type="predicted"/>
<dbReference type="PANTHER" id="PTHR10545:SF29">
    <property type="entry name" value="GH14572P-RELATED"/>
    <property type="match status" value="1"/>
</dbReference>
<reference evidence="4" key="1">
    <citation type="submission" date="2021-04" db="EMBL/GenBank/DDBJ databases">
        <title>Oceanospirillales bacteria with DddD are important DMSP degraders in coastal seawater.</title>
        <authorList>
            <person name="Liu J."/>
        </authorList>
    </citation>
    <scope>NUCLEOTIDE SEQUENCE</scope>
    <source>
        <strain evidence="4">D13-4</strain>
    </source>
</reference>
<dbReference type="PANTHER" id="PTHR10545">
    <property type="entry name" value="DIAMINE N-ACETYLTRANSFERASE"/>
    <property type="match status" value="1"/>
</dbReference>
<organism evidence="4 5">
    <name type="scientific">Pseudomonas benzenivorans</name>
    <dbReference type="NCBI Taxonomy" id="556533"/>
    <lineage>
        <taxon>Bacteria</taxon>
        <taxon>Pseudomonadati</taxon>
        <taxon>Pseudomonadota</taxon>
        <taxon>Gammaproteobacteria</taxon>
        <taxon>Pseudomonadales</taxon>
        <taxon>Pseudomonadaceae</taxon>
        <taxon>Pseudomonas</taxon>
    </lineage>
</organism>
<name>A0ABY5H4X8_9PSED</name>
<accession>A0ABY5H4X8</accession>
<gene>
    <name evidence="4" type="ORF">KDW96_19645</name>
</gene>
<dbReference type="Gene3D" id="3.40.630.30">
    <property type="match status" value="1"/>
</dbReference>
<dbReference type="InterPro" id="IPR016181">
    <property type="entry name" value="Acyl_CoA_acyltransferase"/>
</dbReference>
<evidence type="ECO:0000259" key="3">
    <source>
        <dbReference type="PROSITE" id="PS51186"/>
    </source>
</evidence>
<dbReference type="RefSeq" id="WP_255837922.1">
    <property type="nucleotide sequence ID" value="NZ_CP073346.1"/>
</dbReference>
<dbReference type="EMBL" id="CP073346">
    <property type="protein sequence ID" value="UTW07350.1"/>
    <property type="molecule type" value="Genomic_DNA"/>
</dbReference>
<protein>
    <submittedName>
        <fullName evidence="4">GNAT family N-acetyltransferase</fullName>
        <ecNumber evidence="4">2.3.1.-</ecNumber>
    </submittedName>
</protein>